<name>A0ABV6R814_9MICO</name>
<dbReference type="CDD" id="cd02972">
    <property type="entry name" value="DsbA_family"/>
    <property type="match status" value="1"/>
</dbReference>
<dbReference type="InterPro" id="IPR012336">
    <property type="entry name" value="Thioredoxin-like_fold"/>
</dbReference>
<keyword evidence="1" id="KW-0812">Transmembrane</keyword>
<accession>A0ABV6R814</accession>
<comment type="caution">
    <text evidence="3">The sequence shown here is derived from an EMBL/GenBank/DDBJ whole genome shotgun (WGS) entry which is preliminary data.</text>
</comment>
<dbReference type="Gene3D" id="3.40.30.10">
    <property type="entry name" value="Glutaredoxin"/>
    <property type="match status" value="1"/>
</dbReference>
<dbReference type="InterPro" id="IPR036249">
    <property type="entry name" value="Thioredoxin-like_sf"/>
</dbReference>
<keyword evidence="1" id="KW-1133">Transmembrane helix</keyword>
<dbReference type="RefSeq" id="WP_376977362.1">
    <property type="nucleotide sequence ID" value="NZ_JBHLSV010000001.1"/>
</dbReference>
<evidence type="ECO:0000313" key="3">
    <source>
        <dbReference type="EMBL" id="MFC0672522.1"/>
    </source>
</evidence>
<dbReference type="Proteomes" id="UP001589793">
    <property type="component" value="Unassembled WGS sequence"/>
</dbReference>
<feature type="transmembrane region" description="Helical" evidence="1">
    <location>
        <begin position="15"/>
        <end position="42"/>
    </location>
</feature>
<evidence type="ECO:0000259" key="2">
    <source>
        <dbReference type="Pfam" id="PF13462"/>
    </source>
</evidence>
<dbReference type="EMBL" id="JBHLSV010000001">
    <property type="protein sequence ID" value="MFC0672522.1"/>
    <property type="molecule type" value="Genomic_DNA"/>
</dbReference>
<sequence length="238" mass="24855">MTPPPAPPGRSKAPLIIGIICAVTAVAAFVIGGIGVVAYLVIRNAEPDAPTASGPAPSTDAAVLETDHLHFGTDSAASPEVELYIDFACPHCADFAEINDPDLRQLSEDGMVNLKIRPLPMLNASSAGYSERAASAATCMYAQDPALFWDMSEALFAQQAEGPSLTSEDLADLAEGLGADEDTAACIAADTYTGWVNDTVYPPALERISGTPSVYLDGEQWTGDYTVPGELHLAIVGE</sequence>
<evidence type="ECO:0000313" key="4">
    <source>
        <dbReference type="Proteomes" id="UP001589793"/>
    </source>
</evidence>
<gene>
    <name evidence="3" type="ORF">ACFFF6_00980</name>
</gene>
<reference evidence="3 4" key="1">
    <citation type="submission" date="2024-09" db="EMBL/GenBank/DDBJ databases">
        <authorList>
            <person name="Sun Q."/>
            <person name="Mori K."/>
        </authorList>
    </citation>
    <scope>NUCLEOTIDE SEQUENCE [LARGE SCALE GENOMIC DNA]</scope>
    <source>
        <strain evidence="3 4">CICC 10874</strain>
    </source>
</reference>
<proteinExistence type="predicted"/>
<keyword evidence="1" id="KW-0472">Membrane</keyword>
<feature type="domain" description="Thioredoxin-like fold" evidence="2">
    <location>
        <begin position="74"/>
        <end position="224"/>
    </location>
</feature>
<dbReference type="SUPFAM" id="SSF52833">
    <property type="entry name" value="Thioredoxin-like"/>
    <property type="match status" value="1"/>
</dbReference>
<keyword evidence="4" id="KW-1185">Reference proteome</keyword>
<protein>
    <submittedName>
        <fullName evidence="3">DsbA family protein</fullName>
    </submittedName>
</protein>
<dbReference type="Pfam" id="PF13462">
    <property type="entry name" value="Thioredoxin_4"/>
    <property type="match status" value="1"/>
</dbReference>
<evidence type="ECO:0000256" key="1">
    <source>
        <dbReference type="SAM" id="Phobius"/>
    </source>
</evidence>
<organism evidence="3 4">
    <name type="scientific">Brachybacterium hainanense</name>
    <dbReference type="NCBI Taxonomy" id="1541174"/>
    <lineage>
        <taxon>Bacteria</taxon>
        <taxon>Bacillati</taxon>
        <taxon>Actinomycetota</taxon>
        <taxon>Actinomycetes</taxon>
        <taxon>Micrococcales</taxon>
        <taxon>Dermabacteraceae</taxon>
        <taxon>Brachybacterium</taxon>
    </lineage>
</organism>